<dbReference type="GO" id="GO:0006646">
    <property type="term" value="P:phosphatidylethanolamine biosynthetic process"/>
    <property type="evidence" value="ECO:0007669"/>
    <property type="project" value="TreeGrafter"/>
</dbReference>
<dbReference type="Gene3D" id="3.30.200.20">
    <property type="entry name" value="Phosphorylase Kinase, domain 1"/>
    <property type="match status" value="1"/>
</dbReference>
<dbReference type="GO" id="GO:0005737">
    <property type="term" value="C:cytoplasm"/>
    <property type="evidence" value="ECO:0007669"/>
    <property type="project" value="TreeGrafter"/>
</dbReference>
<dbReference type="GO" id="GO:0004305">
    <property type="term" value="F:ethanolamine kinase activity"/>
    <property type="evidence" value="ECO:0007669"/>
    <property type="project" value="TreeGrafter"/>
</dbReference>
<gene>
    <name evidence="1" type="ORF">SAMN05216529_104140</name>
</gene>
<evidence type="ECO:0000313" key="2">
    <source>
        <dbReference type="Proteomes" id="UP000254051"/>
    </source>
</evidence>
<dbReference type="Gene3D" id="3.90.1200.10">
    <property type="match status" value="1"/>
</dbReference>
<organism evidence="1 2">
    <name type="scientific">Faecalicatena contorta</name>
    <dbReference type="NCBI Taxonomy" id="39482"/>
    <lineage>
        <taxon>Bacteria</taxon>
        <taxon>Bacillati</taxon>
        <taxon>Bacillota</taxon>
        <taxon>Clostridia</taxon>
        <taxon>Lachnospirales</taxon>
        <taxon>Lachnospiraceae</taxon>
        <taxon>Faecalicatena</taxon>
    </lineage>
</organism>
<keyword evidence="1" id="KW-0808">Transferase</keyword>
<dbReference type="EMBL" id="UHJJ01000004">
    <property type="protein sequence ID" value="SUQ13829.1"/>
    <property type="molecule type" value="Genomic_DNA"/>
</dbReference>
<keyword evidence="2" id="KW-1185">Reference proteome</keyword>
<evidence type="ECO:0000313" key="1">
    <source>
        <dbReference type="EMBL" id="SUQ13829.1"/>
    </source>
</evidence>
<accession>A0A315ZXP1</accession>
<dbReference type="InterPro" id="IPR011009">
    <property type="entry name" value="Kinase-like_dom_sf"/>
</dbReference>
<dbReference type="Pfam" id="PF01633">
    <property type="entry name" value="Choline_kinase"/>
    <property type="match status" value="1"/>
</dbReference>
<dbReference type="CDD" id="cd05151">
    <property type="entry name" value="ChoK-like"/>
    <property type="match status" value="1"/>
</dbReference>
<reference evidence="2" key="1">
    <citation type="submission" date="2017-07" db="EMBL/GenBank/DDBJ databases">
        <authorList>
            <person name="Varghese N."/>
            <person name="Submissions S."/>
        </authorList>
    </citation>
    <scope>NUCLEOTIDE SEQUENCE [LARGE SCALE GENOMIC DNA]</scope>
    <source>
        <strain evidence="2">NLAE-zl-C134</strain>
    </source>
</reference>
<sequence length="295" mass="34962">MGENKPLHNKETAIVKQALEIAGMLEGAYGIRKIDAGMTNHLYFFMRNEKKYLIRIPGEGTEYLVNRQQEVEVYKMLEGRGITEKILYINAENGVKITEFLEDAHVCNIEDWDEVRSCMQHLRQFHEMKLHVGHEFNVYQKIEEYEKCCGAEIRGLDDYENTRRRIMDLQRITGRKTQEYCLCHIDPITDNFMVEGNRIYLIDWEYAAMCDPHIDIAMFCIYSELNKEKTDRVIEVYFDNRCTEPERKKIYAYMSASAFLWVLWAEIKNSSGENYQDYQKRQYEIAKEFCGYSEG</sequence>
<dbReference type="PANTHER" id="PTHR22603:SF66">
    <property type="entry name" value="ETHANOLAMINE KINASE"/>
    <property type="match status" value="1"/>
</dbReference>
<protein>
    <submittedName>
        <fullName evidence="1">Thiamine kinase</fullName>
    </submittedName>
</protein>
<dbReference type="Proteomes" id="UP000254051">
    <property type="component" value="Unassembled WGS sequence"/>
</dbReference>
<name>A0A315ZXP1_9FIRM</name>
<dbReference type="SUPFAM" id="SSF56112">
    <property type="entry name" value="Protein kinase-like (PK-like)"/>
    <property type="match status" value="1"/>
</dbReference>
<proteinExistence type="predicted"/>
<keyword evidence="1" id="KW-0418">Kinase</keyword>
<dbReference type="PANTHER" id="PTHR22603">
    <property type="entry name" value="CHOLINE/ETHANOALAMINE KINASE"/>
    <property type="match status" value="1"/>
</dbReference>
<dbReference type="AlphaFoldDB" id="A0A315ZXP1"/>